<dbReference type="GO" id="GO:0016987">
    <property type="term" value="F:sigma factor activity"/>
    <property type="evidence" value="ECO:0007669"/>
    <property type="project" value="UniProtKB-KW"/>
</dbReference>
<dbReference type="AlphaFoldDB" id="A0A7Y0QII0"/>
<comment type="caution">
    <text evidence="8">The sequence shown here is derived from an EMBL/GenBank/DDBJ whole genome shotgun (WGS) entry which is preliminary data.</text>
</comment>
<proteinExistence type="inferred from homology"/>
<evidence type="ECO:0000313" key="9">
    <source>
        <dbReference type="Proteomes" id="UP000562124"/>
    </source>
</evidence>
<dbReference type="Pfam" id="PF08281">
    <property type="entry name" value="Sigma70_r4_2"/>
    <property type="match status" value="1"/>
</dbReference>
<evidence type="ECO:0000259" key="7">
    <source>
        <dbReference type="Pfam" id="PF08281"/>
    </source>
</evidence>
<dbReference type="InterPro" id="IPR007627">
    <property type="entry name" value="RNA_pol_sigma70_r2"/>
</dbReference>
<dbReference type="GO" id="GO:0006352">
    <property type="term" value="P:DNA-templated transcription initiation"/>
    <property type="evidence" value="ECO:0007669"/>
    <property type="project" value="InterPro"/>
</dbReference>
<dbReference type="PANTHER" id="PTHR43133:SF8">
    <property type="entry name" value="RNA POLYMERASE SIGMA FACTOR HI_1459-RELATED"/>
    <property type="match status" value="1"/>
</dbReference>
<dbReference type="NCBIfam" id="TIGR02937">
    <property type="entry name" value="sigma70-ECF"/>
    <property type="match status" value="1"/>
</dbReference>
<dbReference type="InterPro" id="IPR013324">
    <property type="entry name" value="RNA_pol_sigma_r3/r4-like"/>
</dbReference>
<dbReference type="InterPro" id="IPR013325">
    <property type="entry name" value="RNA_pol_sigma_r2"/>
</dbReference>
<evidence type="ECO:0000259" key="6">
    <source>
        <dbReference type="Pfam" id="PF04542"/>
    </source>
</evidence>
<dbReference type="Gene3D" id="1.10.10.10">
    <property type="entry name" value="Winged helix-like DNA-binding domain superfamily/Winged helix DNA-binding domain"/>
    <property type="match status" value="1"/>
</dbReference>
<dbReference type="InterPro" id="IPR036388">
    <property type="entry name" value="WH-like_DNA-bd_sf"/>
</dbReference>
<feature type="domain" description="RNA polymerase sigma-70 region 2" evidence="6">
    <location>
        <begin position="58"/>
        <end position="124"/>
    </location>
</feature>
<evidence type="ECO:0000256" key="1">
    <source>
        <dbReference type="ARBA" id="ARBA00010641"/>
    </source>
</evidence>
<gene>
    <name evidence="8" type="ORF">HIR71_14320</name>
</gene>
<dbReference type="InterPro" id="IPR014284">
    <property type="entry name" value="RNA_pol_sigma-70_dom"/>
</dbReference>
<name>A0A7Y0QII0_CELFI</name>
<dbReference type="Proteomes" id="UP000562124">
    <property type="component" value="Unassembled WGS sequence"/>
</dbReference>
<organism evidence="8 9">
    <name type="scientific">Cellulomonas fimi</name>
    <dbReference type="NCBI Taxonomy" id="1708"/>
    <lineage>
        <taxon>Bacteria</taxon>
        <taxon>Bacillati</taxon>
        <taxon>Actinomycetota</taxon>
        <taxon>Actinomycetes</taxon>
        <taxon>Micrococcales</taxon>
        <taxon>Cellulomonadaceae</taxon>
        <taxon>Cellulomonas</taxon>
    </lineage>
</organism>
<reference evidence="8 9" key="1">
    <citation type="submission" date="2020-04" db="EMBL/GenBank/DDBJ databases">
        <title>Sequencing and Assembly of C. fimi.</title>
        <authorList>
            <person name="Ramsey A.R."/>
        </authorList>
    </citation>
    <scope>NUCLEOTIDE SEQUENCE [LARGE SCALE GENOMIC DNA]</scope>
    <source>
        <strain evidence="8 9">SB</strain>
    </source>
</reference>
<dbReference type="EMBL" id="JABCJJ010000033">
    <property type="protein sequence ID" value="NMR21375.1"/>
    <property type="molecule type" value="Genomic_DNA"/>
</dbReference>
<evidence type="ECO:0000256" key="5">
    <source>
        <dbReference type="ARBA" id="ARBA00023163"/>
    </source>
</evidence>
<keyword evidence="2" id="KW-0805">Transcription regulation</keyword>
<keyword evidence="3" id="KW-0731">Sigma factor</keyword>
<evidence type="ECO:0000313" key="8">
    <source>
        <dbReference type="EMBL" id="NMR21375.1"/>
    </source>
</evidence>
<evidence type="ECO:0000256" key="4">
    <source>
        <dbReference type="ARBA" id="ARBA00023125"/>
    </source>
</evidence>
<dbReference type="SUPFAM" id="SSF88946">
    <property type="entry name" value="Sigma2 domain of RNA polymerase sigma factors"/>
    <property type="match status" value="1"/>
</dbReference>
<dbReference type="Pfam" id="PF04542">
    <property type="entry name" value="Sigma70_r2"/>
    <property type="match status" value="1"/>
</dbReference>
<evidence type="ECO:0000256" key="3">
    <source>
        <dbReference type="ARBA" id="ARBA00023082"/>
    </source>
</evidence>
<dbReference type="InterPro" id="IPR013249">
    <property type="entry name" value="RNA_pol_sigma70_r4_t2"/>
</dbReference>
<dbReference type="SUPFAM" id="SSF88659">
    <property type="entry name" value="Sigma3 and sigma4 domains of RNA polymerase sigma factors"/>
    <property type="match status" value="1"/>
</dbReference>
<comment type="similarity">
    <text evidence="1">Belongs to the sigma-70 factor family. ECF subfamily.</text>
</comment>
<keyword evidence="9" id="KW-1185">Reference proteome</keyword>
<protein>
    <submittedName>
        <fullName evidence="8">RNA polymerase sigma factor</fullName>
    </submittedName>
</protein>
<dbReference type="PANTHER" id="PTHR43133">
    <property type="entry name" value="RNA POLYMERASE ECF-TYPE SIGMA FACTO"/>
    <property type="match status" value="1"/>
</dbReference>
<keyword evidence="4" id="KW-0238">DNA-binding</keyword>
<dbReference type="Gene3D" id="1.10.1740.10">
    <property type="match status" value="1"/>
</dbReference>
<accession>A0A7Y0QII0</accession>
<dbReference type="InterPro" id="IPR039425">
    <property type="entry name" value="RNA_pol_sigma-70-like"/>
</dbReference>
<dbReference type="GO" id="GO:0003677">
    <property type="term" value="F:DNA binding"/>
    <property type="evidence" value="ECO:0007669"/>
    <property type="project" value="UniProtKB-KW"/>
</dbReference>
<feature type="domain" description="RNA polymerase sigma factor 70 region 4 type 2" evidence="7">
    <location>
        <begin position="146"/>
        <end position="191"/>
    </location>
</feature>
<keyword evidence="5" id="KW-0804">Transcription</keyword>
<evidence type="ECO:0000256" key="2">
    <source>
        <dbReference type="ARBA" id="ARBA00023015"/>
    </source>
</evidence>
<sequence length="211" mass="22799">MSDLSTPVQKPGDKSLERADERLLGALVRRRSRGAISRSGARRRLHNVTVREPFENVVATHGATVLRVCRAVVGPVDADDAWAETFLAALRAYPELPVDANVEAWLVTIAHRKAIDVVRAAARRAVPVERLPDRPAGQVTDGRDLDLWTALARLPTKQRQAVAYHHLGGLPYLEIAALLGGSADAARRAAADGIATLRRTYGAPATTGDLR</sequence>